<name>A0ABT9T2A3_9GAMM</name>
<sequence length="147" mass="15672">MIRISFRTGAIAAVLLLVAGTAAAQTLRRVSPERLTGYWFLTNKTIDADVPNTGKNLNQPGCVAVTYMIGSDGKTRNPTIAKVVPEGDLGQVGVSIVKQLVYVKGTQNGTAEPVQTYYVAGFNLPDDPARKASILSQCKLPGYDQTS</sequence>
<protein>
    <recommendedName>
        <fullName evidence="4">Energy transducer TonB</fullName>
    </recommendedName>
</protein>
<proteinExistence type="predicted"/>
<dbReference type="Gene3D" id="3.30.1150.10">
    <property type="match status" value="1"/>
</dbReference>
<evidence type="ECO:0008006" key="4">
    <source>
        <dbReference type="Google" id="ProtNLM"/>
    </source>
</evidence>
<feature type="chain" id="PRO_5045290777" description="Energy transducer TonB" evidence="1">
    <location>
        <begin position="25"/>
        <end position="147"/>
    </location>
</feature>
<gene>
    <name evidence="2" type="ORF">J2T07_002849</name>
</gene>
<evidence type="ECO:0000256" key="1">
    <source>
        <dbReference type="SAM" id="SignalP"/>
    </source>
</evidence>
<reference evidence="2 3" key="1">
    <citation type="submission" date="2023-07" db="EMBL/GenBank/DDBJ databases">
        <title>Sorghum-associated microbial communities from plants grown in Nebraska, USA.</title>
        <authorList>
            <person name="Schachtman D."/>
        </authorList>
    </citation>
    <scope>NUCLEOTIDE SEQUENCE [LARGE SCALE GENOMIC DNA]</scope>
    <source>
        <strain evidence="2 3">CC60</strain>
    </source>
</reference>
<feature type="signal peptide" evidence="1">
    <location>
        <begin position="1"/>
        <end position="24"/>
    </location>
</feature>
<comment type="caution">
    <text evidence="2">The sequence shown here is derived from an EMBL/GenBank/DDBJ whole genome shotgun (WGS) entry which is preliminary data.</text>
</comment>
<dbReference type="SUPFAM" id="SSF74653">
    <property type="entry name" value="TolA/TonB C-terminal domain"/>
    <property type="match status" value="1"/>
</dbReference>
<accession>A0ABT9T2A3</accession>
<keyword evidence="1" id="KW-0732">Signal</keyword>
<dbReference type="RefSeq" id="WP_306850748.1">
    <property type="nucleotide sequence ID" value="NZ_JAUSSK010000004.1"/>
</dbReference>
<dbReference type="Proteomes" id="UP001237737">
    <property type="component" value="Unassembled WGS sequence"/>
</dbReference>
<evidence type="ECO:0000313" key="2">
    <source>
        <dbReference type="EMBL" id="MDQ0010643.1"/>
    </source>
</evidence>
<dbReference type="EMBL" id="JAUSSK010000004">
    <property type="protein sequence ID" value="MDQ0010643.1"/>
    <property type="molecule type" value="Genomic_DNA"/>
</dbReference>
<keyword evidence="3" id="KW-1185">Reference proteome</keyword>
<organism evidence="2 3">
    <name type="scientific">Luteibacter jiangsuensis</name>
    <dbReference type="NCBI Taxonomy" id="637577"/>
    <lineage>
        <taxon>Bacteria</taxon>
        <taxon>Pseudomonadati</taxon>
        <taxon>Pseudomonadota</taxon>
        <taxon>Gammaproteobacteria</taxon>
        <taxon>Lysobacterales</taxon>
        <taxon>Rhodanobacteraceae</taxon>
        <taxon>Luteibacter</taxon>
    </lineage>
</organism>
<evidence type="ECO:0000313" key="3">
    <source>
        <dbReference type="Proteomes" id="UP001237737"/>
    </source>
</evidence>